<evidence type="ECO:0000256" key="9">
    <source>
        <dbReference type="ARBA" id="ARBA00042645"/>
    </source>
</evidence>
<dbReference type="InterPro" id="IPR052382">
    <property type="entry name" value="ABHD10_acyl-thioesterase"/>
</dbReference>
<dbReference type="GO" id="GO:0005739">
    <property type="term" value="C:mitochondrion"/>
    <property type="evidence" value="ECO:0007669"/>
    <property type="project" value="UniProtKB-SubCell"/>
</dbReference>
<keyword evidence="5" id="KW-0496">Mitochondrion</keyword>
<organism evidence="15">
    <name type="scientific">hydrothermal vent metagenome</name>
    <dbReference type="NCBI Taxonomy" id="652676"/>
    <lineage>
        <taxon>unclassified sequences</taxon>
        <taxon>metagenomes</taxon>
        <taxon>ecological metagenomes</taxon>
    </lineage>
</organism>
<comment type="catalytic activity">
    <reaction evidence="12">
        <text>S-hexadecanoyl-L-cysteinyl-[protein] + H2O = L-cysteinyl-[protein] + hexadecanoate + H(+)</text>
        <dbReference type="Rhea" id="RHEA:19233"/>
        <dbReference type="Rhea" id="RHEA-COMP:10131"/>
        <dbReference type="Rhea" id="RHEA-COMP:11032"/>
        <dbReference type="ChEBI" id="CHEBI:7896"/>
        <dbReference type="ChEBI" id="CHEBI:15377"/>
        <dbReference type="ChEBI" id="CHEBI:15378"/>
        <dbReference type="ChEBI" id="CHEBI:29950"/>
        <dbReference type="ChEBI" id="CHEBI:74151"/>
        <dbReference type="EC" id="3.1.2.22"/>
    </reaction>
    <physiologicalReaction direction="left-to-right" evidence="12">
        <dbReference type="Rhea" id="RHEA:19234"/>
    </physiologicalReaction>
</comment>
<evidence type="ECO:0000256" key="5">
    <source>
        <dbReference type="ARBA" id="ARBA00023128"/>
    </source>
</evidence>
<evidence type="ECO:0000256" key="2">
    <source>
        <dbReference type="ARBA" id="ARBA00012423"/>
    </source>
</evidence>
<dbReference type="PANTHER" id="PTHR16138:SF7">
    <property type="entry name" value="PALMITOYL-PROTEIN THIOESTERASE ABHD10, MITOCHONDRIAL"/>
    <property type="match status" value="1"/>
</dbReference>
<evidence type="ECO:0000256" key="11">
    <source>
        <dbReference type="ARBA" id="ARBA00046047"/>
    </source>
</evidence>
<dbReference type="InterPro" id="IPR000073">
    <property type="entry name" value="AB_hydrolase_1"/>
</dbReference>
<dbReference type="InterPro" id="IPR029058">
    <property type="entry name" value="AB_hydrolase_fold"/>
</dbReference>
<keyword evidence="3 15" id="KW-0378">Hydrolase</keyword>
<dbReference type="GO" id="GO:0008474">
    <property type="term" value="F:palmitoyl-(protein) hydrolase activity"/>
    <property type="evidence" value="ECO:0007669"/>
    <property type="project" value="UniProtKB-EC"/>
</dbReference>
<dbReference type="EC" id="3.1.2.22" evidence="2"/>
<dbReference type="Gene3D" id="3.40.50.1820">
    <property type="entry name" value="alpha/beta hydrolase"/>
    <property type="match status" value="1"/>
</dbReference>
<dbReference type="SUPFAM" id="SSF53474">
    <property type="entry name" value="alpha/beta-Hydrolases"/>
    <property type="match status" value="1"/>
</dbReference>
<evidence type="ECO:0000256" key="3">
    <source>
        <dbReference type="ARBA" id="ARBA00022801"/>
    </source>
</evidence>
<name>A0A3B0S7G3_9ZZZZ</name>
<evidence type="ECO:0000259" key="14">
    <source>
        <dbReference type="Pfam" id="PF12697"/>
    </source>
</evidence>
<accession>A0A3B0S7G3</accession>
<reference evidence="15" key="1">
    <citation type="submission" date="2018-06" db="EMBL/GenBank/DDBJ databases">
        <authorList>
            <person name="Zhirakovskaya E."/>
        </authorList>
    </citation>
    <scope>NUCLEOTIDE SEQUENCE</scope>
</reference>
<evidence type="ECO:0000256" key="1">
    <source>
        <dbReference type="ARBA" id="ARBA00004173"/>
    </source>
</evidence>
<evidence type="ECO:0000256" key="7">
    <source>
        <dbReference type="ARBA" id="ARBA00039314"/>
    </source>
</evidence>
<dbReference type="Pfam" id="PF12697">
    <property type="entry name" value="Abhydrolase_6"/>
    <property type="match status" value="1"/>
</dbReference>
<proteinExistence type="predicted"/>
<comment type="function">
    <text evidence="11">Acts as an acyl-protein thioesterase that hydrolyzes fatty acids from acylated residues in proteins. Regulates the mitochondrial S-depalmitoylation of the nucleophilic active site residue of peroxiredoxin-5/PRDX5, a key antioxidant protein, therefore modulating mitochondrial antioxidant ability. Also catalyzes the deglucuronidation of mycophenolic acid acyl-glucuronide, an active metabolite of the immunosuppressant drug mycophenolate.</text>
</comment>
<gene>
    <name evidence="15" type="ORF">MNBD_ALPHA08-1139</name>
</gene>
<keyword evidence="4" id="KW-0809">Transit peptide</keyword>
<evidence type="ECO:0000256" key="6">
    <source>
        <dbReference type="ARBA" id="ARBA00039132"/>
    </source>
</evidence>
<dbReference type="EMBL" id="UOEC01000195">
    <property type="protein sequence ID" value="VAW02081.1"/>
    <property type="molecule type" value="Genomic_DNA"/>
</dbReference>
<evidence type="ECO:0000256" key="10">
    <source>
        <dbReference type="ARBA" id="ARBA00042704"/>
    </source>
</evidence>
<evidence type="ECO:0000313" key="15">
    <source>
        <dbReference type="EMBL" id="VAW02081.1"/>
    </source>
</evidence>
<comment type="subcellular location">
    <subcellularLocation>
        <location evidence="1">Mitochondrion</location>
    </subcellularLocation>
</comment>
<evidence type="ECO:0000256" key="4">
    <source>
        <dbReference type="ARBA" id="ARBA00022946"/>
    </source>
</evidence>
<evidence type="ECO:0000256" key="12">
    <source>
        <dbReference type="ARBA" id="ARBA00047409"/>
    </source>
</evidence>
<evidence type="ECO:0000256" key="8">
    <source>
        <dbReference type="ARBA" id="ARBA00041520"/>
    </source>
</evidence>
<sequence length="272" mass="30037">MAQPQFMTIRQNTSLAFRHDGKPDTANGPTGLFWLGGFMSDMEGSKAQTLADLAIKQDRPNLRFDYSGHGQSTGQFRDGTISKWLEESVAVFKGQTCGPRVIIGSSMGGWLALLMYRYLQAASPQTANRIKGLVLIAPAADMTTKLMWDKYDDPVRREITKAGFFAEPSAYGDQPYIITRQLIQDGKQHSLLEAGVEVSCPVRILQGEEDPDVSWQHGLEVYRAIAGDDVTFSLIKSGDHRLSTPRDLEILRQTCRQLFALAEHADGGKQGG</sequence>
<comment type="catalytic activity">
    <reaction evidence="13">
        <text>mycophenolic acid O-acyl-beta-D-glucuronide + H2O = mycophenolate + D-glucuronate + H(+)</text>
        <dbReference type="Rhea" id="RHEA:34179"/>
        <dbReference type="ChEBI" id="CHEBI:15377"/>
        <dbReference type="ChEBI" id="CHEBI:15378"/>
        <dbReference type="ChEBI" id="CHEBI:58720"/>
        <dbReference type="ChEBI" id="CHEBI:62932"/>
        <dbReference type="ChEBI" id="CHEBI:66982"/>
        <dbReference type="EC" id="3.1.1.93"/>
    </reaction>
    <physiologicalReaction direction="left-to-right" evidence="13">
        <dbReference type="Rhea" id="RHEA:34180"/>
    </physiologicalReaction>
</comment>
<dbReference type="EC" id="3.1.1.93" evidence="6"/>
<dbReference type="PANTHER" id="PTHR16138">
    <property type="entry name" value="MYCOPHENOLIC ACID ACYL-GLUCURONIDE ESTERASE, MITOCHONDRIAL"/>
    <property type="match status" value="1"/>
</dbReference>
<feature type="domain" description="AB hydrolase-1" evidence="14">
    <location>
        <begin position="50"/>
        <end position="240"/>
    </location>
</feature>
<dbReference type="GO" id="GO:0102390">
    <property type="term" value="F:mycophenolic acid acyl-glucuronide esterase activity"/>
    <property type="evidence" value="ECO:0007669"/>
    <property type="project" value="UniProtKB-EC"/>
</dbReference>
<evidence type="ECO:0000256" key="13">
    <source>
        <dbReference type="ARBA" id="ARBA00047972"/>
    </source>
</evidence>
<protein>
    <recommendedName>
        <fullName evidence="7">Palmitoyl-protein thioesterase ABHD10, mitochondrial</fullName>
        <ecNumber evidence="6">3.1.1.93</ecNumber>
        <ecNumber evidence="2">3.1.2.22</ecNumber>
    </recommendedName>
    <alternativeName>
        <fullName evidence="9">Acyl-protein thioesterase ABHD10</fullName>
    </alternativeName>
    <alternativeName>
        <fullName evidence="10">Alpha/beta hydrolase domain-containing protein 10</fullName>
    </alternativeName>
    <alternativeName>
        <fullName evidence="8">Mycophenolic acid acyl-glucuronide esterase, mitochondrial</fullName>
    </alternativeName>
</protein>
<dbReference type="AlphaFoldDB" id="A0A3B0S7G3"/>